<evidence type="ECO:0000256" key="1">
    <source>
        <dbReference type="SAM" id="Phobius"/>
    </source>
</evidence>
<feature type="transmembrane region" description="Helical" evidence="1">
    <location>
        <begin position="20"/>
        <end position="43"/>
    </location>
</feature>
<keyword evidence="1" id="KW-1133">Transmembrane helix</keyword>
<keyword evidence="3" id="KW-1185">Reference proteome</keyword>
<dbReference type="STRING" id="326427.Cagg_0819"/>
<evidence type="ECO:0000313" key="3">
    <source>
        <dbReference type="Proteomes" id="UP000002508"/>
    </source>
</evidence>
<dbReference type="AlphaFoldDB" id="B8G5N1"/>
<dbReference type="EMBL" id="CP001337">
    <property type="protein sequence ID" value="ACL23742.1"/>
    <property type="molecule type" value="Genomic_DNA"/>
</dbReference>
<proteinExistence type="predicted"/>
<feature type="transmembrane region" description="Helical" evidence="1">
    <location>
        <begin position="55"/>
        <end position="71"/>
    </location>
</feature>
<accession>B8G5N1</accession>
<gene>
    <name evidence="2" type="ordered locus">Cagg_0819</name>
</gene>
<keyword evidence="1" id="KW-0472">Membrane</keyword>
<evidence type="ECO:0000313" key="2">
    <source>
        <dbReference type="EMBL" id="ACL23742.1"/>
    </source>
</evidence>
<sequence length="178" mass="20478">MIESFFRWSEHNLGQSHYVLGYLIVLFSHNWPIIGTLGIALWLSIRLYRQPSRTNAVWLFSALLFGLGYEYEKHVAVELHHAIDMLFGFELAGWNRPLHFLVGPIINTGFVLITFMMVFHGLYLTFKPSLDKLVRRFHPARNSQPASDITASAYAKQHEENYERAGNNDHSTQASTGR</sequence>
<dbReference type="KEGG" id="cag:Cagg_0819"/>
<feature type="transmembrane region" description="Helical" evidence="1">
    <location>
        <begin position="105"/>
        <end position="126"/>
    </location>
</feature>
<organism evidence="2 3">
    <name type="scientific">Chloroflexus aggregans (strain MD-66 / DSM 9485)</name>
    <dbReference type="NCBI Taxonomy" id="326427"/>
    <lineage>
        <taxon>Bacteria</taxon>
        <taxon>Bacillati</taxon>
        <taxon>Chloroflexota</taxon>
        <taxon>Chloroflexia</taxon>
        <taxon>Chloroflexales</taxon>
        <taxon>Chloroflexineae</taxon>
        <taxon>Chloroflexaceae</taxon>
        <taxon>Chloroflexus</taxon>
    </lineage>
</organism>
<dbReference type="HOGENOM" id="CLU_1522537_0_0_0"/>
<dbReference type="RefSeq" id="WP_012616108.1">
    <property type="nucleotide sequence ID" value="NC_011831.1"/>
</dbReference>
<name>B8G5N1_CHLAD</name>
<protein>
    <submittedName>
        <fullName evidence="2">Uncharacterized protein</fullName>
    </submittedName>
</protein>
<reference evidence="2" key="1">
    <citation type="submission" date="2008-12" db="EMBL/GenBank/DDBJ databases">
        <title>Complete sequence of Chloroflexus aggregans DSM 9485.</title>
        <authorList>
            <consortium name="US DOE Joint Genome Institute"/>
            <person name="Lucas S."/>
            <person name="Copeland A."/>
            <person name="Lapidus A."/>
            <person name="Glavina del Rio T."/>
            <person name="Dalin E."/>
            <person name="Tice H."/>
            <person name="Pitluck S."/>
            <person name="Foster B."/>
            <person name="Larimer F."/>
            <person name="Land M."/>
            <person name="Hauser L."/>
            <person name="Kyrpides N."/>
            <person name="Mikhailova N."/>
            <person name="Bryant D."/>
            <person name="Richardson P."/>
        </authorList>
    </citation>
    <scope>NUCLEOTIDE SEQUENCE</scope>
    <source>
        <strain evidence="2">DSM 9485</strain>
    </source>
</reference>
<dbReference type="Proteomes" id="UP000002508">
    <property type="component" value="Chromosome"/>
</dbReference>
<keyword evidence="1" id="KW-0812">Transmembrane</keyword>